<name>A0A9W3BLI7_BIOGL</name>
<dbReference type="InterPro" id="IPR029071">
    <property type="entry name" value="Ubiquitin-like_domsf"/>
</dbReference>
<evidence type="ECO:0000313" key="6">
    <source>
        <dbReference type="RefSeq" id="XP_055900310.1"/>
    </source>
</evidence>
<feature type="domain" description="Ubiquitin-like" evidence="2">
    <location>
        <begin position="148"/>
        <end position="222"/>
    </location>
</feature>
<gene>
    <name evidence="4 5 6" type="primary">LOC106054263</name>
</gene>
<dbReference type="SUPFAM" id="SSF54236">
    <property type="entry name" value="Ubiquitin-like"/>
    <property type="match status" value="1"/>
</dbReference>
<dbReference type="OrthoDB" id="6122380at2759"/>
<protein>
    <submittedName>
        <fullName evidence="4 5">Uncharacterized protein LOC106054263</fullName>
    </submittedName>
</protein>
<dbReference type="Pfam" id="PF00240">
    <property type="entry name" value="ubiquitin"/>
    <property type="match status" value="1"/>
</dbReference>
<keyword evidence="3" id="KW-1185">Reference proteome</keyword>
<proteinExistence type="predicted"/>
<dbReference type="OMA" id="HEHDSAI"/>
<evidence type="ECO:0000313" key="3">
    <source>
        <dbReference type="Proteomes" id="UP001165740"/>
    </source>
</evidence>
<reference evidence="4 5" key="1">
    <citation type="submission" date="2025-04" db="UniProtKB">
        <authorList>
            <consortium name="RefSeq"/>
        </authorList>
    </citation>
    <scope>IDENTIFICATION</scope>
</reference>
<organism evidence="3 6">
    <name type="scientific">Biomphalaria glabrata</name>
    <name type="common">Bloodfluke planorb</name>
    <name type="synonym">Freshwater snail</name>
    <dbReference type="NCBI Taxonomy" id="6526"/>
    <lineage>
        <taxon>Eukaryota</taxon>
        <taxon>Metazoa</taxon>
        <taxon>Spiralia</taxon>
        <taxon>Lophotrochozoa</taxon>
        <taxon>Mollusca</taxon>
        <taxon>Gastropoda</taxon>
        <taxon>Heterobranchia</taxon>
        <taxon>Euthyneura</taxon>
        <taxon>Panpulmonata</taxon>
        <taxon>Hygrophila</taxon>
        <taxon>Lymnaeoidea</taxon>
        <taxon>Planorbidae</taxon>
        <taxon>Biomphalaria</taxon>
    </lineage>
</organism>
<dbReference type="CDD" id="cd17039">
    <property type="entry name" value="Ubl_ubiquitin_like"/>
    <property type="match status" value="1"/>
</dbReference>
<evidence type="ECO:0000313" key="4">
    <source>
        <dbReference type="RefSeq" id="XP_055900308.1"/>
    </source>
</evidence>
<feature type="region of interest" description="Disordered" evidence="1">
    <location>
        <begin position="666"/>
        <end position="689"/>
    </location>
</feature>
<evidence type="ECO:0000313" key="5">
    <source>
        <dbReference type="RefSeq" id="XP_055900309.1"/>
    </source>
</evidence>
<dbReference type="Gene3D" id="3.10.20.90">
    <property type="entry name" value="Phosphatidylinositol 3-kinase Catalytic Subunit, Chain A, domain 1"/>
    <property type="match status" value="1"/>
</dbReference>
<dbReference type="RefSeq" id="XP_055900309.1">
    <property type="nucleotide sequence ID" value="XM_056044334.1"/>
</dbReference>
<dbReference type="InterPro" id="IPR000626">
    <property type="entry name" value="Ubiquitin-like_dom"/>
</dbReference>
<evidence type="ECO:0000256" key="1">
    <source>
        <dbReference type="SAM" id="MobiDB-lite"/>
    </source>
</evidence>
<dbReference type="AlphaFoldDB" id="A0A9W3BLI7"/>
<sequence>MIRADPVQGWGYGHQGERQFSTAPAYNSIPYPHDVMGSQDSLLEDSDEDELDPFDAIYGELDLQRVYGQQLAIWTHRNPDTVALFTPIQGDTFMNIVTFARTSLQFNSAVDKMMVLLPGHKRPLDMDSVFIVKPGTAILIAPLYDYMVTLEVKQLNQKIDMVIHITMTVLELKTRLHTERGYPVERIDLLYKDRPLENVRYLFEYNVAHSSTLFVLLNLKNDILVHVETFWGKQYHLYVDSSTTGFGIIASILRRTVSQMIVDVVQLYELFLPKHSLVLYLGSRVIDWDNCLGFYGIEDGSVLTMSTIGLANDMAIQPVPVTLDDGREKQIMVSKFDRWSVVALKLHGMTGYPVNLMQLIKHGSVKIDFSDTVGSTTISKPVKLDVSAMKVDDDLLYGIPLKFKIARGITELLKVAPSRTIKSVKETLERIGVPNASLYDLVIDGYKLPNNKRVVDVIEEYKVPIELSLKQYPVFIHGHQNVIYKMLAYSKETLATFLMRVNMKTGLSFDKYLILVCGTVLDDDENLPVFDTKISLKSSLFLVPRKQYRSFFVLHGDWLAKIRIPTYPKSQQIKDILWKERHVPEGGLASIGTFLQWYFGAQNRDGSTAQLDVPLKERMMVYEQKIGNKYLHMKVEPQQQPRTKTKHKHGQILDNKALDKLVKLERQKRHRNQSLPPGHDRRKLRLPQLPRHMSADALRATEQHGHKKRKAYTTDANYNRGHHNIHRNRSDGQYVVPPPVYKYTDGGSEENKEWVFCLRHDYTLPVKGNKQRIDQH</sequence>
<dbReference type="RefSeq" id="XP_055900310.1">
    <property type="nucleotide sequence ID" value="XM_056044335.1"/>
</dbReference>
<dbReference type="RefSeq" id="XP_055900308.1">
    <property type="nucleotide sequence ID" value="XM_056044333.1"/>
</dbReference>
<dbReference type="SMART" id="SM00213">
    <property type="entry name" value="UBQ"/>
    <property type="match status" value="1"/>
</dbReference>
<dbReference type="Proteomes" id="UP001165740">
    <property type="component" value="Chromosome 10"/>
</dbReference>
<accession>A0A9W3BLI7</accession>
<evidence type="ECO:0000259" key="2">
    <source>
        <dbReference type="PROSITE" id="PS50053"/>
    </source>
</evidence>
<dbReference type="GeneID" id="106054263"/>
<dbReference type="PROSITE" id="PS50053">
    <property type="entry name" value="UBIQUITIN_2"/>
    <property type="match status" value="1"/>
</dbReference>